<feature type="transmembrane region" description="Helical" evidence="6">
    <location>
        <begin position="478"/>
        <end position="498"/>
    </location>
</feature>
<feature type="transmembrane region" description="Helical" evidence="6">
    <location>
        <begin position="402"/>
        <end position="420"/>
    </location>
</feature>
<dbReference type="EMBL" id="CP012029">
    <property type="protein sequence ID" value="ALO27606.1"/>
    <property type="molecule type" value="Genomic_DNA"/>
</dbReference>
<evidence type="ECO:0000256" key="5">
    <source>
        <dbReference type="ARBA" id="ARBA00023136"/>
    </source>
</evidence>
<feature type="transmembrane region" description="Helical" evidence="6">
    <location>
        <begin position="258"/>
        <end position="277"/>
    </location>
</feature>
<evidence type="ECO:0000256" key="4">
    <source>
        <dbReference type="ARBA" id="ARBA00022989"/>
    </source>
</evidence>
<dbReference type="PANTHER" id="PTHR30287:SF1">
    <property type="entry name" value="INNER MEMBRANE PROTEIN"/>
    <property type="match status" value="1"/>
</dbReference>
<feature type="transmembrane region" description="Helical" evidence="6">
    <location>
        <begin position="310"/>
        <end position="332"/>
    </location>
</feature>
<keyword evidence="2" id="KW-1003">Cell membrane</keyword>
<feature type="domain" description="ABC3 transporter permease C-terminal" evidence="7">
    <location>
        <begin position="262"/>
        <end position="379"/>
    </location>
</feature>
<feature type="transmembrane region" description="Helical" evidence="6">
    <location>
        <begin position="352"/>
        <end position="372"/>
    </location>
</feature>
<keyword evidence="4 6" id="KW-1133">Transmembrane helix</keyword>
<evidence type="ECO:0000259" key="7">
    <source>
        <dbReference type="Pfam" id="PF02687"/>
    </source>
</evidence>
<dbReference type="Proteomes" id="UP000058857">
    <property type="component" value="Chromosome 1"/>
</dbReference>
<gene>
    <name evidence="8" type="ORF">LBBP_03412</name>
</gene>
<dbReference type="PANTHER" id="PTHR30287">
    <property type="entry name" value="MEMBRANE COMPONENT OF PREDICTED ABC SUPERFAMILY METABOLITE UPTAKE TRANSPORTER"/>
    <property type="match status" value="1"/>
</dbReference>
<dbReference type="RefSeq" id="WP_004278343.1">
    <property type="nucleotide sequence ID" value="NZ_CP012029.1"/>
</dbReference>
<feature type="transmembrane region" description="Helical" evidence="6">
    <location>
        <begin position="768"/>
        <end position="791"/>
    </location>
</feature>
<dbReference type="InterPro" id="IPR038766">
    <property type="entry name" value="Membrane_comp_ABC_pdt"/>
</dbReference>
<comment type="subcellular location">
    <subcellularLocation>
        <location evidence="1">Cell membrane</location>
        <topology evidence="1">Multi-pass membrane protein</topology>
    </subcellularLocation>
</comment>
<feature type="transmembrane region" description="Helical" evidence="6">
    <location>
        <begin position="426"/>
        <end position="451"/>
    </location>
</feature>
<sequence>MKFKLLIQSVLRDFQSRKSSALQIVFAIAIGTGSVTAIHAYREELSRSILKEARNLMGSDLLVQSSSPLTREQKEFMSLTLPKGSETAELVQFASMLRNQENDETSLSLIKTKSGGFPYYGEIVTEPMDAYHKLKEGEILLEESLIRNLKLKTGSRVLLGEREFILKGKILKEPGLAGNFLSMAPTSIISGASLASTGLEQRGSRISYLIPIKLRDPLIAGKYKETNFKKYIQKDLTLYDSTETNSGSRKFLANTLDFFSLLGLSAFFLGGISILLVSRAGIREKSGALAVLKCLGASPGTVSWIVLGELFFFSLIGSVLGILFGNVLLEWIPDLAGEDMLSFHPTMGFSSLLWGLFIGILIPFFSSIESLVEIRTLKPILAIKQEFQEETNRIPRFRVTRIAGYLILFFSFFVLAWWETESPLKGLILCSVLFALPLIVFLVYSIIIIFISRFRNRGSFSPFVVFVVGRFDRPGTSLSLSVIGLTSSLFILILSLIISESLLEYSGAKDKERRPNLFVLDIRAEQKEHFEEVVKEFDAEKVIVAPVIGARLSKINGEAIKKDETEISAFKRDWRSTARTREYFLSYRNDPYPTEKIIDGDFWRKGEEDQISIEKEFSEHLRVNLGDSLTFLIGGVEVTGVIRNFRTVNWADMRPNFVVLFSKGILEKAPSYYLSSLRIESEEKRYNLQKSLISKYPNLTIIDTDKAIRAFLGILEKISFTIRLMTWLILGASLLLVLTALNSSRKERIEETTLLRIIGGTSGFLKKVFLWEGLLLGTFSFLLALLLAWIANTLISRQILEIQPSYPFFEYVIAYMFTIFATTSVYYINLRGEWKKPPITFMKTV</sequence>
<feature type="transmembrane region" description="Helical" evidence="6">
    <location>
        <begin position="811"/>
        <end position="828"/>
    </location>
</feature>
<evidence type="ECO:0000313" key="9">
    <source>
        <dbReference type="Proteomes" id="UP000058857"/>
    </source>
</evidence>
<dbReference type="PATRIC" id="fig|280505.15.peg.3326"/>
<evidence type="ECO:0000256" key="2">
    <source>
        <dbReference type="ARBA" id="ARBA00022475"/>
    </source>
</evidence>
<feature type="transmembrane region" description="Helical" evidence="6">
    <location>
        <begin position="21"/>
        <end position="41"/>
    </location>
</feature>
<dbReference type="AlphaFoldDB" id="A0A0E3BA91"/>
<dbReference type="GO" id="GO:0005886">
    <property type="term" value="C:plasma membrane"/>
    <property type="evidence" value="ECO:0007669"/>
    <property type="project" value="UniProtKB-SubCell"/>
</dbReference>
<protein>
    <submittedName>
        <fullName evidence="8">Efflux ABC transporter, permease protein</fullName>
    </submittedName>
</protein>
<feature type="domain" description="ABC3 transporter permease C-terminal" evidence="7">
    <location>
        <begin position="725"/>
        <end position="825"/>
    </location>
</feature>
<reference evidence="8 9" key="1">
    <citation type="journal article" date="2015" name="PLoS Negl. Trop. Dis.">
        <title>Distribution of Plasmids in Distinct Leptospira Pathogenic Species.</title>
        <authorList>
            <person name="Wang Y."/>
            <person name="Zhuang X."/>
            <person name="Zhong Y."/>
            <person name="Zhang C."/>
            <person name="Zhang Y."/>
            <person name="Zeng L."/>
            <person name="Zhu Y."/>
            <person name="He P."/>
            <person name="Dong K."/>
            <person name="Pal U."/>
            <person name="Guo X."/>
            <person name="Qin J."/>
        </authorList>
    </citation>
    <scope>NUCLEOTIDE SEQUENCE [LARGE SCALE GENOMIC DNA]</scope>
    <source>
        <strain evidence="8 9">56604</strain>
    </source>
</reference>
<proteinExistence type="predicted"/>
<dbReference type="Pfam" id="PF02687">
    <property type="entry name" value="FtsX"/>
    <property type="match status" value="2"/>
</dbReference>
<feature type="transmembrane region" description="Helical" evidence="6">
    <location>
        <begin position="724"/>
        <end position="741"/>
    </location>
</feature>
<evidence type="ECO:0000313" key="8">
    <source>
        <dbReference type="EMBL" id="ALO27606.1"/>
    </source>
</evidence>
<keyword evidence="3 6" id="KW-0812">Transmembrane</keyword>
<evidence type="ECO:0000256" key="1">
    <source>
        <dbReference type="ARBA" id="ARBA00004651"/>
    </source>
</evidence>
<name>A0A0E3BA91_LEPBO</name>
<accession>A0A0E3BA91</accession>
<dbReference type="InterPro" id="IPR003838">
    <property type="entry name" value="ABC3_permease_C"/>
</dbReference>
<evidence type="ECO:0000256" key="3">
    <source>
        <dbReference type="ARBA" id="ARBA00022692"/>
    </source>
</evidence>
<evidence type="ECO:0000256" key="6">
    <source>
        <dbReference type="SAM" id="Phobius"/>
    </source>
</evidence>
<organism evidence="8">
    <name type="scientific">Leptospira borgpetersenii serovar Ballum</name>
    <dbReference type="NCBI Taxonomy" id="280505"/>
    <lineage>
        <taxon>Bacteria</taxon>
        <taxon>Pseudomonadati</taxon>
        <taxon>Spirochaetota</taxon>
        <taxon>Spirochaetia</taxon>
        <taxon>Leptospirales</taxon>
        <taxon>Leptospiraceae</taxon>
        <taxon>Leptospira</taxon>
    </lineage>
</organism>
<keyword evidence="5 6" id="KW-0472">Membrane</keyword>